<keyword evidence="5" id="KW-0413">Isomerase</keyword>
<accession>A0ABN1E6E2</accession>
<dbReference type="RefSeq" id="WP_009950352.1">
    <property type="nucleotide sequence ID" value="NZ_BAAAGS010000082.1"/>
</dbReference>
<proteinExistence type="inferred from homology"/>
<dbReference type="Proteomes" id="UP001500729">
    <property type="component" value="Unassembled WGS sequence"/>
</dbReference>
<dbReference type="PROSITE" id="PS00166">
    <property type="entry name" value="ENOYL_COA_HYDRATASE"/>
    <property type="match status" value="1"/>
</dbReference>
<keyword evidence="3" id="KW-0276">Fatty acid metabolism</keyword>
<dbReference type="CDD" id="cd06558">
    <property type="entry name" value="crotonase-like"/>
    <property type="match status" value="1"/>
</dbReference>
<dbReference type="Gene3D" id="1.10.12.10">
    <property type="entry name" value="Lyase 2-enoyl-coa Hydratase, Chain A, domain 2"/>
    <property type="match status" value="1"/>
</dbReference>
<dbReference type="EMBL" id="BAAAGS010000082">
    <property type="protein sequence ID" value="GAA0559620.1"/>
    <property type="molecule type" value="Genomic_DNA"/>
</dbReference>
<evidence type="ECO:0000256" key="1">
    <source>
        <dbReference type="ARBA" id="ARBA00005005"/>
    </source>
</evidence>
<organism evidence="7 8">
    <name type="scientific">Saccharopolyspora erythraea</name>
    <name type="common">Streptomyces erythraeus</name>
    <dbReference type="NCBI Taxonomy" id="1836"/>
    <lineage>
        <taxon>Bacteria</taxon>
        <taxon>Bacillati</taxon>
        <taxon>Actinomycetota</taxon>
        <taxon>Actinomycetes</taxon>
        <taxon>Pseudonocardiales</taxon>
        <taxon>Pseudonocardiaceae</taxon>
        <taxon>Saccharopolyspora</taxon>
    </lineage>
</organism>
<name>A0ABN1E6E2_SACER</name>
<evidence type="ECO:0000313" key="8">
    <source>
        <dbReference type="Proteomes" id="UP001500729"/>
    </source>
</evidence>
<keyword evidence="8" id="KW-1185">Reference proteome</keyword>
<evidence type="ECO:0000256" key="3">
    <source>
        <dbReference type="ARBA" id="ARBA00022832"/>
    </source>
</evidence>
<evidence type="ECO:0000313" key="7">
    <source>
        <dbReference type="EMBL" id="GAA0559620.1"/>
    </source>
</evidence>
<evidence type="ECO:0000256" key="6">
    <source>
        <dbReference type="RuleBase" id="RU003707"/>
    </source>
</evidence>
<comment type="caution">
    <text evidence="7">The sequence shown here is derived from an EMBL/GenBank/DDBJ whole genome shotgun (WGS) entry which is preliminary data.</text>
</comment>
<keyword evidence="4" id="KW-0443">Lipid metabolism</keyword>
<dbReference type="InterPro" id="IPR001753">
    <property type="entry name" value="Enoyl-CoA_hydra/iso"/>
</dbReference>
<reference evidence="7 8" key="1">
    <citation type="journal article" date="2019" name="Int. J. Syst. Evol. Microbiol.">
        <title>The Global Catalogue of Microorganisms (GCM) 10K type strain sequencing project: providing services to taxonomists for standard genome sequencing and annotation.</title>
        <authorList>
            <consortium name="The Broad Institute Genomics Platform"/>
            <consortium name="The Broad Institute Genome Sequencing Center for Infectious Disease"/>
            <person name="Wu L."/>
            <person name="Ma J."/>
        </authorList>
    </citation>
    <scope>NUCLEOTIDE SEQUENCE [LARGE SCALE GENOMIC DNA]</scope>
    <source>
        <strain evidence="7 8">JCM 10303</strain>
    </source>
</reference>
<dbReference type="NCBIfam" id="NF005699">
    <property type="entry name" value="PRK07509.1"/>
    <property type="match status" value="1"/>
</dbReference>
<dbReference type="InterPro" id="IPR018376">
    <property type="entry name" value="Enoyl-CoA_hyd/isom_CS"/>
</dbReference>
<comment type="pathway">
    <text evidence="1">Lipid metabolism; fatty acid beta-oxidation.</text>
</comment>
<dbReference type="Pfam" id="PF00378">
    <property type="entry name" value="ECH_1"/>
    <property type="match status" value="1"/>
</dbReference>
<dbReference type="InterPro" id="IPR014748">
    <property type="entry name" value="Enoyl-CoA_hydra_C"/>
</dbReference>
<dbReference type="PANTHER" id="PTHR43149">
    <property type="entry name" value="ENOYL-COA HYDRATASE"/>
    <property type="match status" value="1"/>
</dbReference>
<dbReference type="Gene3D" id="3.90.226.10">
    <property type="entry name" value="2-enoyl-CoA Hydratase, Chain A, domain 1"/>
    <property type="match status" value="1"/>
</dbReference>
<dbReference type="InterPro" id="IPR029045">
    <property type="entry name" value="ClpP/crotonase-like_dom_sf"/>
</dbReference>
<dbReference type="SUPFAM" id="SSF52096">
    <property type="entry name" value="ClpP/crotonase"/>
    <property type="match status" value="1"/>
</dbReference>
<dbReference type="PANTHER" id="PTHR43149:SF1">
    <property type="entry name" value="DELTA(3,5)-DELTA(2,4)-DIENOYL-COA ISOMERASE, MITOCHONDRIAL"/>
    <property type="match status" value="1"/>
</dbReference>
<evidence type="ECO:0000256" key="2">
    <source>
        <dbReference type="ARBA" id="ARBA00005254"/>
    </source>
</evidence>
<evidence type="ECO:0000256" key="4">
    <source>
        <dbReference type="ARBA" id="ARBA00023098"/>
    </source>
</evidence>
<protein>
    <submittedName>
        <fullName evidence="7">Crotonase/enoyl-CoA hydratase family protein</fullName>
    </submittedName>
</protein>
<sequence>MPERVSVEIDGPLAHVTMTRADRLNGLDLDMMRALVEAAGQVRADRDVRAVVLSGAGKSFCAGLDFASVGRQPRRMMLNFLRPPWRSTNLYQEMCWVWRRLPVPVLAVIRGHCFGGGLQLALGADFRFTTPDCQFSVMEAKWGLVPDMSGTATLRELLPVDVAKRLAMTGETFDGNRARELGLVTEVCDDPAAAATELAHRIAGRSPDAVAATKRLFHQAWHAASWRAFRLESANQLRLLLGKNHKIARRANSERSEPEFARRTFGR</sequence>
<dbReference type="InterPro" id="IPR045002">
    <property type="entry name" value="Ech1-like"/>
</dbReference>
<evidence type="ECO:0000256" key="5">
    <source>
        <dbReference type="ARBA" id="ARBA00023235"/>
    </source>
</evidence>
<gene>
    <name evidence="7" type="ORF">GCM10009533_66080</name>
</gene>
<comment type="similarity">
    <text evidence="2 6">Belongs to the enoyl-CoA hydratase/isomerase family.</text>
</comment>